<feature type="non-terminal residue" evidence="10">
    <location>
        <position position="197"/>
    </location>
</feature>
<sequence length="197" mass="21838">MKIFKVFLLLLITVLIVWIDLPENYKIGKFSINPLSLDFTVFGIKVKKEFKTHLGLDLKGGSHLVFQTNTIKVNPTDLKDALSSARNIIEKRVNFFGVSEPTVQTLKSGNNYRISIDLPGIEKVDEAIALIGRTAQLSFQEEKIIDEKVASPAPVLVETGLTGKHIKKASVDFNQQDGKPQVALSFNNEGARLFGDI</sequence>
<evidence type="ECO:0000256" key="6">
    <source>
        <dbReference type="ARBA" id="ARBA00023010"/>
    </source>
</evidence>
<dbReference type="InterPro" id="IPR054384">
    <property type="entry name" value="SecDF_P1_head"/>
</dbReference>
<evidence type="ECO:0000256" key="5">
    <source>
        <dbReference type="ARBA" id="ARBA00022989"/>
    </source>
</evidence>
<feature type="domain" description="SecDF P1 head subdomain" evidence="9">
    <location>
        <begin position="151"/>
        <end position="196"/>
    </location>
</feature>
<proteinExistence type="predicted"/>
<evidence type="ECO:0000256" key="1">
    <source>
        <dbReference type="ARBA" id="ARBA00022448"/>
    </source>
</evidence>
<evidence type="ECO:0000256" key="4">
    <source>
        <dbReference type="ARBA" id="ARBA00022927"/>
    </source>
</evidence>
<keyword evidence="4" id="KW-0653">Protein transport</keyword>
<keyword evidence="1" id="KW-0813">Transport</keyword>
<gene>
    <name evidence="10" type="ORF">COW98_05205</name>
</gene>
<keyword evidence="2" id="KW-1003">Cell membrane</keyword>
<evidence type="ECO:0000256" key="2">
    <source>
        <dbReference type="ARBA" id="ARBA00022475"/>
    </source>
</evidence>
<keyword evidence="5" id="KW-1133">Transmembrane helix</keyword>
<evidence type="ECO:0000256" key="7">
    <source>
        <dbReference type="ARBA" id="ARBA00023136"/>
    </source>
</evidence>
<dbReference type="Pfam" id="PF21760">
    <property type="entry name" value="SecD_1st"/>
    <property type="match status" value="1"/>
</dbReference>
<name>A0A2H0BX89_9BACT</name>
<dbReference type="GO" id="GO:0005886">
    <property type="term" value="C:plasma membrane"/>
    <property type="evidence" value="ECO:0007669"/>
    <property type="project" value="TreeGrafter"/>
</dbReference>
<organism evidence="10 11">
    <name type="scientific">Candidatus Roizmanbacteria bacterium CG22_combo_CG10-13_8_21_14_all_35_9</name>
    <dbReference type="NCBI Taxonomy" id="1974861"/>
    <lineage>
        <taxon>Bacteria</taxon>
        <taxon>Candidatus Roizmaniibacteriota</taxon>
    </lineage>
</organism>
<keyword evidence="7" id="KW-0472">Membrane</keyword>
<evidence type="ECO:0008006" key="12">
    <source>
        <dbReference type="Google" id="ProtNLM"/>
    </source>
</evidence>
<evidence type="ECO:0000259" key="8">
    <source>
        <dbReference type="Pfam" id="PF21760"/>
    </source>
</evidence>
<accession>A0A2H0BX89</accession>
<dbReference type="AlphaFoldDB" id="A0A2H0BX89"/>
<dbReference type="InterPro" id="IPR022813">
    <property type="entry name" value="SecD/SecF_arch_bac"/>
</dbReference>
<evidence type="ECO:0000256" key="3">
    <source>
        <dbReference type="ARBA" id="ARBA00022692"/>
    </source>
</evidence>
<dbReference type="PANTHER" id="PTHR30081:SF1">
    <property type="entry name" value="PROTEIN TRANSLOCASE SUBUNIT SECD"/>
    <property type="match status" value="1"/>
</dbReference>
<feature type="domain" description="Protein translocase subunit SecDF P1" evidence="8">
    <location>
        <begin position="83"/>
        <end position="142"/>
    </location>
</feature>
<keyword evidence="6" id="KW-0811">Translocation</keyword>
<comment type="caution">
    <text evidence="10">The sequence shown here is derived from an EMBL/GenBank/DDBJ whole genome shotgun (WGS) entry which is preliminary data.</text>
</comment>
<keyword evidence="3" id="KW-0812">Transmembrane</keyword>
<protein>
    <recommendedName>
        <fullName evidence="12">Protein translocase subunit SecD</fullName>
    </recommendedName>
</protein>
<evidence type="ECO:0000313" key="10">
    <source>
        <dbReference type="EMBL" id="PIP62221.1"/>
    </source>
</evidence>
<dbReference type="PANTHER" id="PTHR30081">
    <property type="entry name" value="PROTEIN-EXPORT MEMBRANE PROTEIN SEC"/>
    <property type="match status" value="1"/>
</dbReference>
<dbReference type="EMBL" id="PCTB01000107">
    <property type="protein sequence ID" value="PIP62221.1"/>
    <property type="molecule type" value="Genomic_DNA"/>
</dbReference>
<evidence type="ECO:0000259" key="9">
    <source>
        <dbReference type="Pfam" id="PF22599"/>
    </source>
</evidence>
<reference evidence="10 11" key="1">
    <citation type="submission" date="2017-09" db="EMBL/GenBank/DDBJ databases">
        <title>Depth-based differentiation of microbial function through sediment-hosted aquifers and enrichment of novel symbionts in the deep terrestrial subsurface.</title>
        <authorList>
            <person name="Probst A.J."/>
            <person name="Ladd B."/>
            <person name="Jarett J.K."/>
            <person name="Geller-Mcgrath D.E."/>
            <person name="Sieber C.M."/>
            <person name="Emerson J.B."/>
            <person name="Anantharaman K."/>
            <person name="Thomas B.C."/>
            <person name="Malmstrom R."/>
            <person name="Stieglmeier M."/>
            <person name="Klingl A."/>
            <person name="Woyke T."/>
            <person name="Ryan C.M."/>
            <person name="Banfield J.F."/>
        </authorList>
    </citation>
    <scope>NUCLEOTIDE SEQUENCE [LARGE SCALE GENOMIC DNA]</scope>
    <source>
        <strain evidence="10">CG22_combo_CG10-13_8_21_14_all_35_9</strain>
    </source>
</reference>
<dbReference type="Pfam" id="PF22599">
    <property type="entry name" value="SecDF_P1_head"/>
    <property type="match status" value="1"/>
</dbReference>
<dbReference type="Gene3D" id="3.30.70.3220">
    <property type="match status" value="1"/>
</dbReference>
<dbReference type="InterPro" id="IPR048631">
    <property type="entry name" value="SecD_1st"/>
</dbReference>
<dbReference type="Proteomes" id="UP000231021">
    <property type="component" value="Unassembled WGS sequence"/>
</dbReference>
<dbReference type="GO" id="GO:0015031">
    <property type="term" value="P:protein transport"/>
    <property type="evidence" value="ECO:0007669"/>
    <property type="project" value="UniProtKB-KW"/>
</dbReference>
<evidence type="ECO:0000313" key="11">
    <source>
        <dbReference type="Proteomes" id="UP000231021"/>
    </source>
</evidence>